<sequence>MSAPARLPLSERLNRLVTAIAITMSPPPAVVIAPPLWGDSNVSFVIDEEEEEDNDKGFVSVLPMFASFKVSSFSSSTSISASFSGGSMSSVLDALEANFQCALLRGLEYFGAVEEEGDFHEGSRFES</sequence>
<dbReference type="AlphaFoldDB" id="A0AAW0CQV1"/>
<evidence type="ECO:0000313" key="2">
    <source>
        <dbReference type="Proteomes" id="UP001362999"/>
    </source>
</evidence>
<name>A0AAW0CQV1_9AGAR</name>
<gene>
    <name evidence="1" type="ORF">R3P38DRAFT_427202</name>
</gene>
<keyword evidence="2" id="KW-1185">Reference proteome</keyword>
<protein>
    <submittedName>
        <fullName evidence="1">Uncharacterized protein</fullName>
    </submittedName>
</protein>
<dbReference type="EMBL" id="JAWWNJ010000015">
    <property type="protein sequence ID" value="KAK7040560.1"/>
    <property type="molecule type" value="Genomic_DNA"/>
</dbReference>
<organism evidence="1 2">
    <name type="scientific">Favolaschia claudopus</name>
    <dbReference type="NCBI Taxonomy" id="2862362"/>
    <lineage>
        <taxon>Eukaryota</taxon>
        <taxon>Fungi</taxon>
        <taxon>Dikarya</taxon>
        <taxon>Basidiomycota</taxon>
        <taxon>Agaricomycotina</taxon>
        <taxon>Agaricomycetes</taxon>
        <taxon>Agaricomycetidae</taxon>
        <taxon>Agaricales</taxon>
        <taxon>Marasmiineae</taxon>
        <taxon>Mycenaceae</taxon>
        <taxon>Favolaschia</taxon>
    </lineage>
</organism>
<reference evidence="1 2" key="1">
    <citation type="journal article" date="2024" name="J Genomics">
        <title>Draft genome sequencing and assembly of Favolaschia claudopus CIRM-BRFM 2984 isolated from oak limbs.</title>
        <authorList>
            <person name="Navarro D."/>
            <person name="Drula E."/>
            <person name="Chaduli D."/>
            <person name="Cazenave R."/>
            <person name="Ahrendt S."/>
            <person name="Wang J."/>
            <person name="Lipzen A."/>
            <person name="Daum C."/>
            <person name="Barry K."/>
            <person name="Grigoriev I.V."/>
            <person name="Favel A."/>
            <person name="Rosso M.N."/>
            <person name="Martin F."/>
        </authorList>
    </citation>
    <scope>NUCLEOTIDE SEQUENCE [LARGE SCALE GENOMIC DNA]</scope>
    <source>
        <strain evidence="1 2">CIRM-BRFM 2984</strain>
    </source>
</reference>
<comment type="caution">
    <text evidence="1">The sequence shown here is derived from an EMBL/GenBank/DDBJ whole genome shotgun (WGS) entry which is preliminary data.</text>
</comment>
<dbReference type="Proteomes" id="UP001362999">
    <property type="component" value="Unassembled WGS sequence"/>
</dbReference>
<proteinExistence type="predicted"/>
<evidence type="ECO:0000313" key="1">
    <source>
        <dbReference type="EMBL" id="KAK7040560.1"/>
    </source>
</evidence>
<accession>A0AAW0CQV1</accession>